<dbReference type="AlphaFoldDB" id="A0A7V3KMI0"/>
<dbReference type="InterPro" id="IPR015422">
    <property type="entry name" value="PyrdxlP-dep_Trfase_small"/>
</dbReference>
<comment type="similarity">
    <text evidence="2">Belongs to the class-V pyridoxal-phosphate-dependent aminotransferase family. NifS/IscS subfamily.</text>
</comment>
<name>A0A7V3KMI0_UNCW3</name>
<keyword evidence="7" id="KW-0408">Iron</keyword>
<gene>
    <name evidence="12" type="ORF">ENV38_00595</name>
</gene>
<reference evidence="12" key="1">
    <citation type="journal article" date="2020" name="mSystems">
        <title>Genome- and Community-Level Interaction Insights into Carbon Utilization and Element Cycling Functions of Hydrothermarchaeota in Hydrothermal Sediment.</title>
        <authorList>
            <person name="Zhou Z."/>
            <person name="Liu Y."/>
            <person name="Xu W."/>
            <person name="Pan J."/>
            <person name="Luo Z.H."/>
            <person name="Li M."/>
        </authorList>
    </citation>
    <scope>NUCLEOTIDE SEQUENCE [LARGE SCALE GENOMIC DNA]</scope>
    <source>
        <strain evidence="12">SpSt-754</strain>
    </source>
</reference>
<keyword evidence="5" id="KW-0479">Metal-binding</keyword>
<dbReference type="Gene3D" id="3.90.1150.10">
    <property type="entry name" value="Aspartate Aminotransferase, domain 1"/>
    <property type="match status" value="1"/>
</dbReference>
<keyword evidence="4" id="KW-0808">Transferase</keyword>
<comment type="catalytic activity">
    <reaction evidence="9">
        <text>(sulfur carrier)-H + L-cysteine = (sulfur carrier)-SH + L-alanine</text>
        <dbReference type="Rhea" id="RHEA:43892"/>
        <dbReference type="Rhea" id="RHEA-COMP:14737"/>
        <dbReference type="Rhea" id="RHEA-COMP:14739"/>
        <dbReference type="ChEBI" id="CHEBI:29917"/>
        <dbReference type="ChEBI" id="CHEBI:35235"/>
        <dbReference type="ChEBI" id="CHEBI:57972"/>
        <dbReference type="ChEBI" id="CHEBI:64428"/>
        <dbReference type="EC" id="2.8.1.7"/>
    </reaction>
</comment>
<evidence type="ECO:0000256" key="1">
    <source>
        <dbReference type="ARBA" id="ARBA00001933"/>
    </source>
</evidence>
<accession>A0A7V3KMI0</accession>
<proteinExistence type="inferred from homology"/>
<dbReference type="InterPro" id="IPR020578">
    <property type="entry name" value="Aminotrans_V_PyrdxlP_BS"/>
</dbReference>
<comment type="caution">
    <text evidence="12">The sequence shown here is derived from an EMBL/GenBank/DDBJ whole genome shotgun (WGS) entry which is preliminary data.</text>
</comment>
<dbReference type="GO" id="GO:0046872">
    <property type="term" value="F:metal ion binding"/>
    <property type="evidence" value="ECO:0007669"/>
    <property type="project" value="UniProtKB-KW"/>
</dbReference>
<evidence type="ECO:0000256" key="3">
    <source>
        <dbReference type="ARBA" id="ARBA00012239"/>
    </source>
</evidence>
<evidence type="ECO:0000256" key="2">
    <source>
        <dbReference type="ARBA" id="ARBA00006490"/>
    </source>
</evidence>
<dbReference type="GO" id="GO:0031071">
    <property type="term" value="F:cysteine desulfurase activity"/>
    <property type="evidence" value="ECO:0007669"/>
    <property type="project" value="UniProtKB-EC"/>
</dbReference>
<organism evidence="12">
    <name type="scientific">candidate division WOR-3 bacterium</name>
    <dbReference type="NCBI Taxonomy" id="2052148"/>
    <lineage>
        <taxon>Bacteria</taxon>
        <taxon>Bacteria division WOR-3</taxon>
    </lineage>
</organism>
<evidence type="ECO:0000256" key="4">
    <source>
        <dbReference type="ARBA" id="ARBA00022679"/>
    </source>
</evidence>
<dbReference type="PANTHER" id="PTHR11601">
    <property type="entry name" value="CYSTEINE DESULFURYLASE FAMILY MEMBER"/>
    <property type="match status" value="1"/>
</dbReference>
<evidence type="ECO:0000256" key="9">
    <source>
        <dbReference type="ARBA" id="ARBA00050776"/>
    </source>
</evidence>
<dbReference type="Gene3D" id="1.10.260.50">
    <property type="match status" value="1"/>
</dbReference>
<evidence type="ECO:0000259" key="11">
    <source>
        <dbReference type="Pfam" id="PF00266"/>
    </source>
</evidence>
<dbReference type="InterPro" id="IPR015421">
    <property type="entry name" value="PyrdxlP-dep_Trfase_major"/>
</dbReference>
<dbReference type="SUPFAM" id="SSF53383">
    <property type="entry name" value="PLP-dependent transferases"/>
    <property type="match status" value="1"/>
</dbReference>
<dbReference type="InterPro" id="IPR016454">
    <property type="entry name" value="Cysteine_dSase"/>
</dbReference>
<dbReference type="InterPro" id="IPR015424">
    <property type="entry name" value="PyrdxlP-dep_Trfase"/>
</dbReference>
<evidence type="ECO:0000256" key="10">
    <source>
        <dbReference type="RuleBase" id="RU004504"/>
    </source>
</evidence>
<dbReference type="PIRSF" id="PIRSF005572">
    <property type="entry name" value="NifS"/>
    <property type="match status" value="1"/>
</dbReference>
<dbReference type="Pfam" id="PF00266">
    <property type="entry name" value="Aminotran_5"/>
    <property type="match status" value="1"/>
</dbReference>
<dbReference type="Gene3D" id="3.40.640.10">
    <property type="entry name" value="Type I PLP-dependent aspartate aminotransferase-like (Major domain)"/>
    <property type="match status" value="1"/>
</dbReference>
<evidence type="ECO:0000256" key="5">
    <source>
        <dbReference type="ARBA" id="ARBA00022723"/>
    </source>
</evidence>
<dbReference type="PANTHER" id="PTHR11601:SF34">
    <property type="entry name" value="CYSTEINE DESULFURASE"/>
    <property type="match status" value="1"/>
</dbReference>
<evidence type="ECO:0000256" key="7">
    <source>
        <dbReference type="ARBA" id="ARBA00023004"/>
    </source>
</evidence>
<dbReference type="EC" id="2.8.1.7" evidence="3"/>
<sequence>MKMNVYLDNASSTRVDERVVEAMLRTFYEDIALPTSEFVHTPGQRVKELIEESRKKIADFVGAEPSEIVFTSGGTEATNLAIKGVAFAMAKNGKHVVTTAVEGRAVLDSVRRLEKSGFKVDIVPVDRYGFVNLEALEKSISKETILLSVQMVNDEVGTIQPLEEVVKIVKSKNPDTVVHTDATYGIGWLPFNVKKLGVDLASFTAHKIHGPKGVGALYIRKGIAIEKQMDGGYAEFNLRGGTPNIPGIVGFAKAIEILDWDDVEKVRKLRDYLYEVIISKISEVILLGPSDFTKRHPANLNLSFKYVEGESIVLYMDMKGVAVISGSACFSRGLEPSYVIMAMGHSHEDAHGSIRFSLSKYNTKEEMNYTVSVLEEVIKQLRELSPLGGN</sequence>
<keyword evidence="6" id="KW-0663">Pyridoxal phosphate</keyword>
<feature type="domain" description="Aminotransferase class V" evidence="11">
    <location>
        <begin position="5"/>
        <end position="367"/>
    </location>
</feature>
<evidence type="ECO:0000313" key="12">
    <source>
        <dbReference type="EMBL" id="HGB35394.1"/>
    </source>
</evidence>
<dbReference type="EMBL" id="DTGD01000024">
    <property type="protein sequence ID" value="HGB35394.1"/>
    <property type="molecule type" value="Genomic_DNA"/>
</dbReference>
<protein>
    <recommendedName>
        <fullName evidence="3">cysteine desulfurase</fullName>
        <ecNumber evidence="3">2.8.1.7</ecNumber>
    </recommendedName>
</protein>
<evidence type="ECO:0000256" key="6">
    <source>
        <dbReference type="ARBA" id="ARBA00022898"/>
    </source>
</evidence>
<evidence type="ECO:0000256" key="8">
    <source>
        <dbReference type="ARBA" id="ARBA00023014"/>
    </source>
</evidence>
<dbReference type="GO" id="GO:0051536">
    <property type="term" value="F:iron-sulfur cluster binding"/>
    <property type="evidence" value="ECO:0007669"/>
    <property type="project" value="UniProtKB-KW"/>
</dbReference>
<dbReference type="InterPro" id="IPR000192">
    <property type="entry name" value="Aminotrans_V_dom"/>
</dbReference>
<comment type="cofactor">
    <cofactor evidence="1 10">
        <name>pyridoxal 5'-phosphate</name>
        <dbReference type="ChEBI" id="CHEBI:597326"/>
    </cofactor>
</comment>
<keyword evidence="8" id="KW-0411">Iron-sulfur</keyword>
<dbReference type="PROSITE" id="PS00595">
    <property type="entry name" value="AA_TRANSFER_CLASS_5"/>
    <property type="match status" value="1"/>
</dbReference>